<dbReference type="Proteomes" id="UP000250266">
    <property type="component" value="Unassembled WGS sequence"/>
</dbReference>
<evidence type="ECO:0008006" key="3">
    <source>
        <dbReference type="Google" id="ProtNLM"/>
    </source>
</evidence>
<evidence type="ECO:0000313" key="2">
    <source>
        <dbReference type="Proteomes" id="UP000250266"/>
    </source>
</evidence>
<proteinExistence type="predicted"/>
<name>A0A8E2J985_9PEZI</name>
<dbReference type="EMBL" id="KV745585">
    <property type="protein sequence ID" value="OCK74013.1"/>
    <property type="molecule type" value="Genomic_DNA"/>
</dbReference>
<keyword evidence="2" id="KW-1185">Reference proteome</keyword>
<dbReference type="OrthoDB" id="2406834at2759"/>
<gene>
    <name evidence="1" type="ORF">K432DRAFT_311556</name>
</gene>
<reference evidence="1 2" key="1">
    <citation type="journal article" date="2016" name="Nat. Commun.">
        <title>Ectomycorrhizal ecology is imprinted in the genome of the dominant symbiotic fungus Cenococcum geophilum.</title>
        <authorList>
            <consortium name="DOE Joint Genome Institute"/>
            <person name="Peter M."/>
            <person name="Kohler A."/>
            <person name="Ohm R.A."/>
            <person name="Kuo A."/>
            <person name="Krutzmann J."/>
            <person name="Morin E."/>
            <person name="Arend M."/>
            <person name="Barry K.W."/>
            <person name="Binder M."/>
            <person name="Choi C."/>
            <person name="Clum A."/>
            <person name="Copeland A."/>
            <person name="Grisel N."/>
            <person name="Haridas S."/>
            <person name="Kipfer T."/>
            <person name="LaButti K."/>
            <person name="Lindquist E."/>
            <person name="Lipzen A."/>
            <person name="Maire R."/>
            <person name="Meier B."/>
            <person name="Mihaltcheva S."/>
            <person name="Molinier V."/>
            <person name="Murat C."/>
            <person name="Poggeler S."/>
            <person name="Quandt C.A."/>
            <person name="Sperisen C."/>
            <person name="Tritt A."/>
            <person name="Tisserant E."/>
            <person name="Crous P.W."/>
            <person name="Henrissat B."/>
            <person name="Nehls U."/>
            <person name="Egli S."/>
            <person name="Spatafora J.W."/>
            <person name="Grigoriev I.V."/>
            <person name="Martin F.M."/>
        </authorList>
    </citation>
    <scope>NUCLEOTIDE SEQUENCE [LARGE SCALE GENOMIC DNA]</scope>
    <source>
        <strain evidence="1 2">CBS 459.81</strain>
    </source>
</reference>
<sequence>MSWLEAKCFLWKHNIHTLQALILLCYGTNHTYGNTWAILGLTQNITISLGSHIDPETLGLDLLRSEERRRRWAGIMMLYTIQNTSMDFFKSLSKSLCRPDTCRY</sequence>
<protein>
    <recommendedName>
        <fullName evidence="3">Transcription factor domain-containing protein</fullName>
    </recommendedName>
</protein>
<evidence type="ECO:0000313" key="1">
    <source>
        <dbReference type="EMBL" id="OCK74013.1"/>
    </source>
</evidence>
<accession>A0A8E2J985</accession>
<organism evidence="1 2">
    <name type="scientific">Lepidopterella palustris CBS 459.81</name>
    <dbReference type="NCBI Taxonomy" id="1314670"/>
    <lineage>
        <taxon>Eukaryota</taxon>
        <taxon>Fungi</taxon>
        <taxon>Dikarya</taxon>
        <taxon>Ascomycota</taxon>
        <taxon>Pezizomycotina</taxon>
        <taxon>Dothideomycetes</taxon>
        <taxon>Pleosporomycetidae</taxon>
        <taxon>Mytilinidiales</taxon>
        <taxon>Argynnaceae</taxon>
        <taxon>Lepidopterella</taxon>
    </lineage>
</organism>
<dbReference type="AlphaFoldDB" id="A0A8E2J985"/>